<dbReference type="InterPro" id="IPR008146">
    <property type="entry name" value="Gln_synth_cat_dom"/>
</dbReference>
<dbReference type="SMART" id="SM01230">
    <property type="entry name" value="Gln-synt_C"/>
    <property type="match status" value="1"/>
</dbReference>
<evidence type="ECO:0000256" key="2">
    <source>
        <dbReference type="PROSITE-ProRule" id="PRU01331"/>
    </source>
</evidence>
<dbReference type="Gene3D" id="3.30.590.10">
    <property type="entry name" value="Glutamine synthetase/guanido kinase, catalytic domain"/>
    <property type="match status" value="1"/>
</dbReference>
<name>A0A8H4Q093_9HYPO</name>
<keyword evidence="1" id="KW-0436">Ligase</keyword>
<feature type="domain" description="GS catalytic" evidence="4">
    <location>
        <begin position="116"/>
        <end position="454"/>
    </location>
</feature>
<dbReference type="PROSITE" id="PS51987">
    <property type="entry name" value="GS_CATALYTIC"/>
    <property type="match status" value="1"/>
</dbReference>
<proteinExistence type="inferred from homology"/>
<dbReference type="Proteomes" id="UP000557566">
    <property type="component" value="Unassembled WGS sequence"/>
</dbReference>
<accession>A0A8H4Q093</accession>
<evidence type="ECO:0000256" key="3">
    <source>
        <dbReference type="RuleBase" id="RU000384"/>
    </source>
</evidence>
<sequence>MERLCVASYETFFAENEKVEFVWLQFISYTSNMLVRIVPRAKFAAMVEQGQLLCMTSAILHLLPGDGLASGASSSGKLHLRPDMNTAYCQAGSDGSRAVITVDCVDEHGVPVAECARSRLRDLHQMLKRETGCGLLVGFEVEVMFLRPRLEAGVTVDFEPVNTQHAFTSMTPEDRTYIDLVEAVARALAEVGIALEQFHAEAGPGQWEFVLPPEEPLRAIDMLLRARETIAGVARRFGLRATVSTQPVPGQACNGAHVHLSVNSEESELVLANDQNDLVPKAESFFAGIMRHLPAILAFALPTDISYARIATGIWSGGEYAAWGWENKEVALRRIQNNRFEIKCVDGLANPYLVLCALLGAGITGMRQGLPLTGGNCTKAAARLSVEERKALGVKHLLPTTLDASLAALEADGQMRDVVGPCIVSSYVSLKRGEAAFLRAMDDHQRRIWQIARY</sequence>
<evidence type="ECO:0000313" key="6">
    <source>
        <dbReference type="Proteomes" id="UP000557566"/>
    </source>
</evidence>
<dbReference type="Pfam" id="PF00120">
    <property type="entry name" value="Gln-synt_C"/>
    <property type="match status" value="1"/>
</dbReference>
<dbReference type="GO" id="GO:0004356">
    <property type="term" value="F:glutamine synthetase activity"/>
    <property type="evidence" value="ECO:0007669"/>
    <property type="project" value="InterPro"/>
</dbReference>
<reference evidence="5 6" key="1">
    <citation type="journal article" date="2020" name="Genome Biol. Evol.">
        <title>A new high-quality draft genome assembly of the Chinese cordyceps Ophiocordyceps sinensis.</title>
        <authorList>
            <person name="Shu R."/>
            <person name="Zhang J."/>
            <person name="Meng Q."/>
            <person name="Zhang H."/>
            <person name="Zhou G."/>
            <person name="Li M."/>
            <person name="Wu P."/>
            <person name="Zhao Y."/>
            <person name="Chen C."/>
            <person name="Qin Q."/>
        </authorList>
    </citation>
    <scope>NUCLEOTIDE SEQUENCE [LARGE SCALE GENOMIC DNA]</scope>
    <source>
        <strain evidence="5 6">IOZ07</strain>
    </source>
</reference>
<dbReference type="SUPFAM" id="SSF55931">
    <property type="entry name" value="Glutamine synthetase/guanido kinase"/>
    <property type="match status" value="1"/>
</dbReference>
<gene>
    <name evidence="5" type="ORF">G6O67_000850</name>
</gene>
<dbReference type="PANTHER" id="PTHR43785">
    <property type="entry name" value="GAMMA-GLUTAMYLPUTRESCINE SYNTHETASE"/>
    <property type="match status" value="1"/>
</dbReference>
<evidence type="ECO:0000313" key="5">
    <source>
        <dbReference type="EMBL" id="KAF4513600.1"/>
    </source>
</evidence>
<dbReference type="EMBL" id="JAAVMX010000001">
    <property type="protein sequence ID" value="KAF4513600.1"/>
    <property type="molecule type" value="Genomic_DNA"/>
</dbReference>
<evidence type="ECO:0000259" key="4">
    <source>
        <dbReference type="PROSITE" id="PS51987"/>
    </source>
</evidence>
<evidence type="ECO:0000256" key="1">
    <source>
        <dbReference type="ARBA" id="ARBA00022598"/>
    </source>
</evidence>
<dbReference type="InterPro" id="IPR014746">
    <property type="entry name" value="Gln_synth/guanido_kin_cat_dom"/>
</dbReference>
<dbReference type="AlphaFoldDB" id="A0A8H4Q093"/>
<dbReference type="PANTHER" id="PTHR43785:SF2">
    <property type="entry name" value="TYPE-1 GLUTAMINE SYNTHETASE 1"/>
    <property type="match status" value="1"/>
</dbReference>
<protein>
    <recommendedName>
        <fullName evidence="4">GS catalytic domain-containing protein</fullName>
    </recommendedName>
</protein>
<organism evidence="5 6">
    <name type="scientific">Ophiocordyceps sinensis</name>
    <dbReference type="NCBI Taxonomy" id="72228"/>
    <lineage>
        <taxon>Eukaryota</taxon>
        <taxon>Fungi</taxon>
        <taxon>Dikarya</taxon>
        <taxon>Ascomycota</taxon>
        <taxon>Pezizomycotina</taxon>
        <taxon>Sordariomycetes</taxon>
        <taxon>Hypocreomycetidae</taxon>
        <taxon>Hypocreales</taxon>
        <taxon>Ophiocordycipitaceae</taxon>
        <taxon>Ophiocordyceps</taxon>
    </lineage>
</organism>
<comment type="similarity">
    <text evidence="2 3">Belongs to the glutamine synthetase family.</text>
</comment>
<keyword evidence="6" id="KW-1185">Reference proteome</keyword>
<comment type="caution">
    <text evidence="5">The sequence shown here is derived from an EMBL/GenBank/DDBJ whole genome shotgun (WGS) entry which is preliminary data.</text>
</comment>
<dbReference type="OrthoDB" id="3364440at2759"/>